<dbReference type="SUPFAM" id="SSF53067">
    <property type="entry name" value="Actin-like ATPase domain"/>
    <property type="match status" value="1"/>
</dbReference>
<dbReference type="Pfam" id="PF06723">
    <property type="entry name" value="MreB_Mbl"/>
    <property type="match status" value="1"/>
</dbReference>
<keyword evidence="4" id="KW-0067">ATP-binding</keyword>
<accession>A0ABP5WJI2</accession>
<dbReference type="Proteomes" id="UP001501638">
    <property type="component" value="Unassembled WGS sequence"/>
</dbReference>
<dbReference type="InterPro" id="IPR056546">
    <property type="entry name" value="MreB_MamK-like"/>
</dbReference>
<dbReference type="Gene3D" id="3.30.420.40">
    <property type="match status" value="1"/>
</dbReference>
<sequence length="261" mass="27928">MTDTESVATSAHRFPTWPACRLCPGVAIDLGSTRTRAWTQGRRGIIDVPTVAFPDSRVTHPIRRGTIVDADGTARMVERLLGGRIPRFTRPVVAFTTPVLSDRRHHTAATEALEVLRPRTVLPVESARAIALGARADLSRPLLVVDLGAHLTEVALLVDGTVSAARRTALGTSDLDTTTPRGLVAEIAAMVTDMLRGSLVPHLVDALERGPLLGGGGALRPEVTYQLSLRLDTPIHPAPQPHTAALRGAAEVLRSALRHPR</sequence>
<keyword evidence="6" id="KW-1185">Reference proteome</keyword>
<comment type="caution">
    <text evidence="5">The sequence shown here is derived from an EMBL/GenBank/DDBJ whole genome shotgun (WGS) entry which is preliminary data.</text>
</comment>
<keyword evidence="3" id="KW-0547">Nucleotide-binding</keyword>
<evidence type="ECO:0000313" key="6">
    <source>
        <dbReference type="Proteomes" id="UP001501638"/>
    </source>
</evidence>
<proteinExistence type="predicted"/>
<dbReference type="EMBL" id="BAAASZ010000007">
    <property type="protein sequence ID" value="GAA2428688.1"/>
    <property type="molecule type" value="Genomic_DNA"/>
</dbReference>
<dbReference type="RefSeq" id="WP_344320762.1">
    <property type="nucleotide sequence ID" value="NZ_BAAASZ010000007.1"/>
</dbReference>
<evidence type="ECO:0000256" key="1">
    <source>
        <dbReference type="ARBA" id="ARBA00004496"/>
    </source>
</evidence>
<evidence type="ECO:0000256" key="2">
    <source>
        <dbReference type="ARBA" id="ARBA00022490"/>
    </source>
</evidence>
<gene>
    <name evidence="5" type="ORF">GCM10010405_09160</name>
</gene>
<name>A0ABP5WJI2_9ACTN</name>
<reference evidence="6" key="1">
    <citation type="journal article" date="2019" name="Int. J. Syst. Evol. Microbiol.">
        <title>The Global Catalogue of Microorganisms (GCM) 10K type strain sequencing project: providing services to taxonomists for standard genome sequencing and annotation.</title>
        <authorList>
            <consortium name="The Broad Institute Genomics Platform"/>
            <consortium name="The Broad Institute Genome Sequencing Center for Infectious Disease"/>
            <person name="Wu L."/>
            <person name="Ma J."/>
        </authorList>
    </citation>
    <scope>NUCLEOTIDE SEQUENCE [LARGE SCALE GENOMIC DNA]</scope>
    <source>
        <strain evidence="6">JCM 6305</strain>
    </source>
</reference>
<protein>
    <submittedName>
        <fullName evidence="5">Rod shape-determining protein</fullName>
    </submittedName>
</protein>
<evidence type="ECO:0000256" key="4">
    <source>
        <dbReference type="ARBA" id="ARBA00022840"/>
    </source>
</evidence>
<keyword evidence="2" id="KW-0963">Cytoplasm</keyword>
<dbReference type="PANTHER" id="PTHR42749">
    <property type="entry name" value="CELL SHAPE-DETERMINING PROTEIN MREB"/>
    <property type="match status" value="1"/>
</dbReference>
<dbReference type="PANTHER" id="PTHR42749:SF1">
    <property type="entry name" value="CELL SHAPE-DETERMINING PROTEIN MREB"/>
    <property type="match status" value="1"/>
</dbReference>
<evidence type="ECO:0000256" key="3">
    <source>
        <dbReference type="ARBA" id="ARBA00022741"/>
    </source>
</evidence>
<dbReference type="InterPro" id="IPR043129">
    <property type="entry name" value="ATPase_NBD"/>
</dbReference>
<organism evidence="5 6">
    <name type="scientific">Streptomyces macrosporus</name>
    <dbReference type="NCBI Taxonomy" id="44032"/>
    <lineage>
        <taxon>Bacteria</taxon>
        <taxon>Bacillati</taxon>
        <taxon>Actinomycetota</taxon>
        <taxon>Actinomycetes</taxon>
        <taxon>Kitasatosporales</taxon>
        <taxon>Streptomycetaceae</taxon>
        <taxon>Streptomyces</taxon>
    </lineage>
</organism>
<comment type="subcellular location">
    <subcellularLocation>
        <location evidence="1">Cytoplasm</location>
    </subcellularLocation>
</comment>
<evidence type="ECO:0000313" key="5">
    <source>
        <dbReference type="EMBL" id="GAA2428688.1"/>
    </source>
</evidence>